<protein>
    <submittedName>
        <fullName evidence="1">Uncharacterized protein DUF4249</fullName>
    </submittedName>
</protein>
<keyword evidence="2" id="KW-1185">Reference proteome</keyword>
<evidence type="ECO:0000313" key="2">
    <source>
        <dbReference type="Proteomes" id="UP000245535"/>
    </source>
</evidence>
<dbReference type="Proteomes" id="UP000245535">
    <property type="component" value="Unassembled WGS sequence"/>
</dbReference>
<evidence type="ECO:0000313" key="1">
    <source>
        <dbReference type="EMBL" id="PWJ38443.1"/>
    </source>
</evidence>
<reference evidence="1 2" key="1">
    <citation type="submission" date="2018-03" db="EMBL/GenBank/DDBJ databases">
        <title>Genomic Encyclopedia of Archaeal and Bacterial Type Strains, Phase II (KMG-II): from individual species to whole genera.</title>
        <authorList>
            <person name="Goeker M."/>
        </authorList>
    </citation>
    <scope>NUCLEOTIDE SEQUENCE [LARGE SCALE GENOMIC DNA]</scope>
    <source>
        <strain evidence="1 2">DSM 28229</strain>
    </source>
</reference>
<dbReference type="EMBL" id="QGDO01000007">
    <property type="protein sequence ID" value="PWJ38443.1"/>
    <property type="molecule type" value="Genomic_DNA"/>
</dbReference>
<accession>A0A315Z4N8</accession>
<proteinExistence type="predicted"/>
<dbReference type="Pfam" id="PF14054">
    <property type="entry name" value="DUF4249"/>
    <property type="match status" value="1"/>
</dbReference>
<dbReference type="OrthoDB" id="1115009at2"/>
<gene>
    <name evidence="1" type="ORF">BC781_10733</name>
</gene>
<comment type="caution">
    <text evidence="1">The sequence shown here is derived from an EMBL/GenBank/DDBJ whole genome shotgun (WGS) entry which is preliminary data.</text>
</comment>
<name>A0A315Z4N8_SEDFL</name>
<dbReference type="AlphaFoldDB" id="A0A315Z4N8"/>
<sequence>MKTIHILLLFSILIISCDELYLYKDVEEKHLPEFQQDIVVYGYLKPQTDILRVYVAKTDNPYELSDESSRTIEDADVFISDENGQTVQLLFNETYALYEAIPNLFSIEEGKTYYLDINYKNKIVSAQCTVPFSNTSLIIEKFKTDIESDHMFYKYNGESNYKFTPSDGHYYYSFQITYLRTKVDTVTFEHSHSPVYGLFGEDINTKDEANPFKTRVASFTTNLNQHQDSLLEQYICTLYTLDESFYLNQEDRRNLLEFEDNPFIEPKNSHSNIDGGIGIFTAYSQYDIVIE</sequence>
<organism evidence="1 2">
    <name type="scientific">Sediminitomix flava</name>
    <dbReference type="NCBI Taxonomy" id="379075"/>
    <lineage>
        <taxon>Bacteria</taxon>
        <taxon>Pseudomonadati</taxon>
        <taxon>Bacteroidota</taxon>
        <taxon>Cytophagia</taxon>
        <taxon>Cytophagales</taxon>
        <taxon>Flammeovirgaceae</taxon>
        <taxon>Sediminitomix</taxon>
    </lineage>
</organism>
<dbReference type="RefSeq" id="WP_109621520.1">
    <property type="nucleotide sequence ID" value="NZ_QGDO01000007.1"/>
</dbReference>
<dbReference type="PROSITE" id="PS51257">
    <property type="entry name" value="PROKAR_LIPOPROTEIN"/>
    <property type="match status" value="1"/>
</dbReference>
<dbReference type="InterPro" id="IPR025345">
    <property type="entry name" value="DUF4249"/>
</dbReference>